<dbReference type="SUPFAM" id="SSF52980">
    <property type="entry name" value="Restriction endonuclease-like"/>
    <property type="match status" value="1"/>
</dbReference>
<feature type="compositionally biased region" description="Basic and acidic residues" evidence="16">
    <location>
        <begin position="977"/>
        <end position="998"/>
    </location>
</feature>
<dbReference type="Pfam" id="PF00580">
    <property type="entry name" value="UvrD-helicase"/>
    <property type="match status" value="1"/>
</dbReference>
<evidence type="ECO:0000256" key="5">
    <source>
        <dbReference type="ARBA" id="ARBA00022806"/>
    </source>
</evidence>
<dbReference type="GO" id="GO:0005829">
    <property type="term" value="C:cytosol"/>
    <property type="evidence" value="ECO:0007669"/>
    <property type="project" value="TreeGrafter"/>
</dbReference>
<dbReference type="EC" id="5.6.2.4" evidence="12"/>
<evidence type="ECO:0000256" key="12">
    <source>
        <dbReference type="ARBA" id="ARBA00034808"/>
    </source>
</evidence>
<evidence type="ECO:0000256" key="13">
    <source>
        <dbReference type="ARBA" id="ARBA00034923"/>
    </source>
</evidence>
<dbReference type="PROSITE" id="PS51217">
    <property type="entry name" value="UVRD_HELICASE_CTER"/>
    <property type="match status" value="1"/>
</dbReference>
<keyword evidence="5 15" id="KW-0347">Helicase</keyword>
<proteinExistence type="predicted"/>
<evidence type="ECO:0000256" key="7">
    <source>
        <dbReference type="ARBA" id="ARBA00022840"/>
    </source>
</evidence>
<keyword evidence="3" id="KW-0227">DNA damage</keyword>
<dbReference type="PANTHER" id="PTHR11070">
    <property type="entry name" value="UVRD / RECB / PCRA DNA HELICASE FAMILY MEMBER"/>
    <property type="match status" value="1"/>
</dbReference>
<keyword evidence="8" id="KW-0238">DNA-binding</keyword>
<organism evidence="19 20">
    <name type="scientific">Bradyrhizobium erythrophlei</name>
    <dbReference type="NCBI Taxonomy" id="1437360"/>
    <lineage>
        <taxon>Bacteria</taxon>
        <taxon>Pseudomonadati</taxon>
        <taxon>Pseudomonadota</taxon>
        <taxon>Alphaproteobacteria</taxon>
        <taxon>Hyphomicrobiales</taxon>
        <taxon>Nitrobacteraceae</taxon>
        <taxon>Bradyrhizobium</taxon>
    </lineage>
</organism>
<comment type="catalytic activity">
    <reaction evidence="14">
        <text>ATP + H2O = ADP + phosphate + H(+)</text>
        <dbReference type="Rhea" id="RHEA:13065"/>
        <dbReference type="ChEBI" id="CHEBI:15377"/>
        <dbReference type="ChEBI" id="CHEBI:15378"/>
        <dbReference type="ChEBI" id="CHEBI:30616"/>
        <dbReference type="ChEBI" id="CHEBI:43474"/>
        <dbReference type="ChEBI" id="CHEBI:456216"/>
        <dbReference type="EC" id="5.6.2.4"/>
    </reaction>
</comment>
<evidence type="ECO:0000256" key="10">
    <source>
        <dbReference type="ARBA" id="ARBA00023235"/>
    </source>
</evidence>
<keyword evidence="10" id="KW-0413">Isomerase</keyword>
<keyword evidence="7 15" id="KW-0067">ATP-binding</keyword>
<evidence type="ECO:0000256" key="4">
    <source>
        <dbReference type="ARBA" id="ARBA00022801"/>
    </source>
</evidence>
<feature type="binding site" evidence="15">
    <location>
        <begin position="41"/>
        <end position="48"/>
    </location>
    <ligand>
        <name>ATP</name>
        <dbReference type="ChEBI" id="CHEBI:30616"/>
    </ligand>
</feature>
<keyword evidence="2 15" id="KW-0547">Nucleotide-binding</keyword>
<dbReference type="GO" id="GO:0005524">
    <property type="term" value="F:ATP binding"/>
    <property type="evidence" value="ECO:0007669"/>
    <property type="project" value="UniProtKB-UniRule"/>
</dbReference>
<dbReference type="Gene3D" id="3.90.320.10">
    <property type="match status" value="1"/>
</dbReference>
<dbReference type="InterPro" id="IPR014151">
    <property type="entry name" value="DNA_helicase_AddA"/>
</dbReference>
<keyword evidence="9" id="KW-0234">DNA repair</keyword>
<feature type="region of interest" description="Disordered" evidence="16">
    <location>
        <begin position="967"/>
        <end position="998"/>
    </location>
</feature>
<evidence type="ECO:0000256" key="14">
    <source>
        <dbReference type="ARBA" id="ARBA00048988"/>
    </source>
</evidence>
<feature type="domain" description="UvrD-like helicase ATP-binding" evidence="17">
    <location>
        <begin position="20"/>
        <end position="502"/>
    </location>
</feature>
<dbReference type="InterPro" id="IPR014016">
    <property type="entry name" value="UvrD-like_ATP-bd"/>
</dbReference>
<comment type="catalytic activity">
    <reaction evidence="11">
        <text>Couples ATP hydrolysis with the unwinding of duplex DNA by translocating in the 3'-5' direction.</text>
        <dbReference type="EC" id="5.6.2.4"/>
    </reaction>
</comment>
<dbReference type="Gene3D" id="3.40.50.300">
    <property type="entry name" value="P-loop containing nucleotide triphosphate hydrolases"/>
    <property type="match status" value="4"/>
</dbReference>
<dbReference type="Pfam" id="PF13361">
    <property type="entry name" value="UvrD_C"/>
    <property type="match status" value="1"/>
</dbReference>
<evidence type="ECO:0000256" key="2">
    <source>
        <dbReference type="ARBA" id="ARBA00022741"/>
    </source>
</evidence>
<evidence type="ECO:0000256" key="16">
    <source>
        <dbReference type="SAM" id="MobiDB-lite"/>
    </source>
</evidence>
<dbReference type="OrthoDB" id="9810135at2"/>
<dbReference type="InterPro" id="IPR000212">
    <property type="entry name" value="DNA_helicase_UvrD/REP"/>
</dbReference>
<dbReference type="AlphaFoldDB" id="A0A1M7TWM3"/>
<evidence type="ECO:0000313" key="19">
    <source>
        <dbReference type="EMBL" id="SHN75154.1"/>
    </source>
</evidence>
<dbReference type="InterPro" id="IPR038726">
    <property type="entry name" value="PDDEXK_AddAB-type"/>
</dbReference>
<evidence type="ECO:0000256" key="6">
    <source>
        <dbReference type="ARBA" id="ARBA00022839"/>
    </source>
</evidence>
<dbReference type="EMBL" id="LT670849">
    <property type="protein sequence ID" value="SHN75154.1"/>
    <property type="molecule type" value="Genomic_DNA"/>
</dbReference>
<keyword evidence="1" id="KW-0540">Nuclease</keyword>
<keyword evidence="20" id="KW-1185">Reference proteome</keyword>
<dbReference type="PROSITE" id="PS51198">
    <property type="entry name" value="UVRD_HELICASE_ATP_BIND"/>
    <property type="match status" value="1"/>
</dbReference>
<name>A0A1M7TWM3_9BRAD</name>
<evidence type="ECO:0000256" key="11">
    <source>
        <dbReference type="ARBA" id="ARBA00034617"/>
    </source>
</evidence>
<evidence type="ECO:0000256" key="9">
    <source>
        <dbReference type="ARBA" id="ARBA00023204"/>
    </source>
</evidence>
<evidence type="ECO:0000256" key="15">
    <source>
        <dbReference type="PROSITE-ProRule" id="PRU00560"/>
    </source>
</evidence>
<dbReference type="Proteomes" id="UP000184096">
    <property type="component" value="Chromosome I"/>
</dbReference>
<dbReference type="InterPro" id="IPR027417">
    <property type="entry name" value="P-loop_NTPase"/>
</dbReference>
<evidence type="ECO:0000256" key="8">
    <source>
        <dbReference type="ARBA" id="ARBA00023125"/>
    </source>
</evidence>
<dbReference type="GO" id="GO:0003677">
    <property type="term" value="F:DNA binding"/>
    <property type="evidence" value="ECO:0007669"/>
    <property type="project" value="UniProtKB-KW"/>
</dbReference>
<dbReference type="SUPFAM" id="SSF52540">
    <property type="entry name" value="P-loop containing nucleoside triphosphate hydrolases"/>
    <property type="match status" value="1"/>
</dbReference>
<evidence type="ECO:0000256" key="3">
    <source>
        <dbReference type="ARBA" id="ARBA00022763"/>
    </source>
</evidence>
<accession>A0A1M7TWM3</accession>
<protein>
    <recommendedName>
        <fullName evidence="12">DNA 3'-5' helicase</fullName>
        <ecNumber evidence="12">5.6.2.4</ecNumber>
    </recommendedName>
    <alternativeName>
        <fullName evidence="13">DNA 3'-5' helicase II</fullName>
    </alternativeName>
</protein>
<dbReference type="NCBIfam" id="TIGR02784">
    <property type="entry name" value="addA_alphas"/>
    <property type="match status" value="1"/>
</dbReference>
<keyword evidence="4 15" id="KW-0378">Hydrolase</keyword>
<evidence type="ECO:0000259" key="17">
    <source>
        <dbReference type="PROSITE" id="PS51198"/>
    </source>
</evidence>
<evidence type="ECO:0000256" key="1">
    <source>
        <dbReference type="ARBA" id="ARBA00022722"/>
    </source>
</evidence>
<reference evidence="20" key="1">
    <citation type="submission" date="2016-11" db="EMBL/GenBank/DDBJ databases">
        <authorList>
            <person name="Varghese N."/>
            <person name="Submissions S."/>
        </authorList>
    </citation>
    <scope>NUCLEOTIDE SEQUENCE [LARGE SCALE GENOMIC DNA]</scope>
    <source>
        <strain evidence="20">GAS401</strain>
    </source>
</reference>
<dbReference type="InterPro" id="IPR014017">
    <property type="entry name" value="DNA_helicase_UvrD-like_C"/>
</dbReference>
<evidence type="ECO:0000313" key="20">
    <source>
        <dbReference type="Proteomes" id="UP000184096"/>
    </source>
</evidence>
<dbReference type="GO" id="GO:0043138">
    <property type="term" value="F:3'-5' DNA helicase activity"/>
    <property type="evidence" value="ECO:0007669"/>
    <property type="project" value="UniProtKB-EC"/>
</dbReference>
<dbReference type="GO" id="GO:0004527">
    <property type="term" value="F:exonuclease activity"/>
    <property type="evidence" value="ECO:0007669"/>
    <property type="project" value="UniProtKB-KW"/>
</dbReference>
<dbReference type="GO" id="GO:0000725">
    <property type="term" value="P:recombinational repair"/>
    <property type="evidence" value="ECO:0007669"/>
    <property type="project" value="TreeGrafter"/>
</dbReference>
<keyword evidence="6" id="KW-0269">Exonuclease</keyword>
<evidence type="ECO:0000259" key="18">
    <source>
        <dbReference type="PROSITE" id="PS51217"/>
    </source>
</evidence>
<dbReference type="InterPro" id="IPR011604">
    <property type="entry name" value="PDDEXK-like_dom_sf"/>
</dbReference>
<gene>
    <name evidence="19" type="ORF">SAMN05444170_2890</name>
</gene>
<dbReference type="InterPro" id="IPR011335">
    <property type="entry name" value="Restrct_endonuc-II-like"/>
</dbReference>
<dbReference type="Pfam" id="PF12705">
    <property type="entry name" value="PDDEXK_1"/>
    <property type="match status" value="1"/>
</dbReference>
<feature type="domain" description="UvrD-like helicase C-terminal" evidence="18">
    <location>
        <begin position="533"/>
        <end position="808"/>
    </location>
</feature>
<dbReference type="GO" id="GO:0033202">
    <property type="term" value="C:DNA helicase complex"/>
    <property type="evidence" value="ECO:0007669"/>
    <property type="project" value="TreeGrafter"/>
</dbReference>
<sequence length="1186" mass="129440">MVGGRWIGVAGMVKAVRSIPDAVRDKQASASNPALSSFVSANAGSGKTHVLVQRVIRLLLSGVPPEKILCITFTKAAAANMAERVFTTLGHWVTLDNDALDAAIRDAGLPHPTVRLRKVARELFARALETPGGLKVQTIHALCTRLLQQFPFEANVPARFAVLDDRDQTDMMERANLKVFLEASRVPDSVLGRALQTAMANAADVTFKDVVREACLSRDHFLAWTDAAGNAEAAAAQMSAALGVSADERVEEVEREILDGPYLPRRRWLEIAGVLAASSKQDQKQAEQLRASLAVIGTAQVDEYLSVFLTDKKEPRAAVLTKAFVDKNPSVARLFDNEIARLAPLIEKRRAVITRDRTEALLHIAIAAAANYRREKEERGLLDYDDLIDKTLAMLNKISAGWVHYKLDRGVDHVLIDEAQDTSPRQWDIVEHIISEFAAGHGARDGVTRTVFAVGDEKQSIFSFQGAAPREFAERRQNFSSRFKAAGLGFEAISFTYSFRSGAGVLRAVESAFQLPEVYQSITTDRDGMPPHLSLDDAGPSVIELWPLAEADDRKDIEGWRAPFDGVSVTSPEVKLSQRIQAEIKRLVASGTMTGPNGARRRLAYGDVLILVRRRGNLFDAVIQALKHASIPVAGADRLKLTEHIAIIDLMNLADALLLPQDDLALAVALKSPLFGLDDDDLFTLAWERKGSLRAALSQHAAIHPKSGDALARLEECERRVVHETPFAFYAWLLGGDGGRQRILRRLGHEANDALDEFLELALNYERKAPASLQGFMAWLRLADTEVKRDMEISRDEVRVMTVHGAKGLEASVVFMVDTTSSPADTQRLRLIQLPRGNGGNVMVWAGRKADDPLGVAKAREAMLAETEDEYRRLLYVAMTRAADRLIVAGIKPGNVNTIRKLCWYDLADTGLAASGLQEEILDTDDGAIRRYTRPEDGAHTGGAITAAASAPLALPSWLRTPLPHRSTTADLLRPSDAGDNKADGNKARRIKSSEAVEQRSRALQRGTLVHRLLQSLPDVAPARRRDAALNFLHRNASDWTGGEQDALAANVLALIGDVRFAAVFADGSRAEVPVVGRLDRPGGAPVTVSGQVDRLVVTENEILIVDFKTNQAPPASAAEAPAAYVRQLALYRALLAKLYPQKPIRAALLWTETPELMEISASSLDAELASIGSGTPKLDPARVRS</sequence>
<dbReference type="PANTHER" id="PTHR11070:SF2">
    <property type="entry name" value="ATP-DEPENDENT DNA HELICASE SRS2"/>
    <property type="match status" value="1"/>
</dbReference>